<sequence>MENVSVKELNSYLEYLDILKEYVYTMDTNKNTEIQINELKNDLSVLNFDDNLLIKSIEEYDEAFDKVKKLSIDKKYKMMQALNLKKNILECENLYKTGCQTIDYYRDLLSEKKKTLPTNIQILETSSNDQITEEIKKILVTMKEKEYKDKLKKESEEKQDITEKNLKSHCKYGVRKRMPEPIDDDDSDIDFGSLF</sequence>
<protein>
    <submittedName>
        <fullName evidence="1">Uncharacterized protein</fullName>
    </submittedName>
</protein>
<dbReference type="EMBL" id="KY684083">
    <property type="protein sequence ID" value="ARF08441.1"/>
    <property type="molecule type" value="Genomic_DNA"/>
</dbReference>
<accession>A0A1V0S9S5</accession>
<evidence type="ECO:0000313" key="1">
    <source>
        <dbReference type="EMBL" id="ARF08441.1"/>
    </source>
</evidence>
<proteinExistence type="predicted"/>
<organism evidence="1">
    <name type="scientific">Catovirus CTV1</name>
    <dbReference type="NCBI Taxonomy" id="1977631"/>
    <lineage>
        <taxon>Viruses</taxon>
        <taxon>Varidnaviria</taxon>
        <taxon>Bamfordvirae</taxon>
        <taxon>Nucleocytoviricota</taxon>
        <taxon>Megaviricetes</taxon>
        <taxon>Imitervirales</taxon>
        <taxon>Mimiviridae</taxon>
        <taxon>Klosneuvirinae</taxon>
        <taxon>Catovirus</taxon>
    </lineage>
</organism>
<gene>
    <name evidence="1" type="ORF">Catovirus_1_491</name>
</gene>
<reference evidence="1" key="1">
    <citation type="journal article" date="2017" name="Science">
        <title>Giant viruses with an expanded complement of translation system components.</title>
        <authorList>
            <person name="Schulz F."/>
            <person name="Yutin N."/>
            <person name="Ivanova N.N."/>
            <person name="Ortega D.R."/>
            <person name="Lee T.K."/>
            <person name="Vierheilig J."/>
            <person name="Daims H."/>
            <person name="Horn M."/>
            <person name="Wagner M."/>
            <person name="Jensen G.J."/>
            <person name="Kyrpides N.C."/>
            <person name="Koonin E.V."/>
            <person name="Woyke T."/>
        </authorList>
    </citation>
    <scope>NUCLEOTIDE SEQUENCE</scope>
    <source>
        <strain evidence="1">CTV1</strain>
    </source>
</reference>
<name>A0A1V0S9S5_9VIRU</name>